<keyword evidence="12" id="KW-0949">S-adenosyl-L-methionine</keyword>
<dbReference type="Pfam" id="PF02310">
    <property type="entry name" value="B12-binding"/>
    <property type="match status" value="1"/>
</dbReference>
<dbReference type="SUPFAM" id="SSF51717">
    <property type="entry name" value="Dihydropteroate synthetase-like"/>
    <property type="match status" value="1"/>
</dbReference>
<evidence type="ECO:0000259" key="22">
    <source>
        <dbReference type="PROSITE" id="PS51332"/>
    </source>
</evidence>
<evidence type="ECO:0000256" key="17">
    <source>
        <dbReference type="ARBA" id="ARBA00025552"/>
    </source>
</evidence>
<dbReference type="EMBL" id="DF977000">
    <property type="protein sequence ID" value="GAQ24910.1"/>
    <property type="molecule type" value="Genomic_DNA"/>
</dbReference>
<dbReference type="GO" id="GO:0005829">
    <property type="term" value="C:cytosol"/>
    <property type="evidence" value="ECO:0007669"/>
    <property type="project" value="TreeGrafter"/>
</dbReference>
<evidence type="ECO:0000256" key="11">
    <source>
        <dbReference type="ARBA" id="ARBA00022679"/>
    </source>
</evidence>
<gene>
    <name evidence="24" type="ORF">TSYNT_6294</name>
</gene>
<dbReference type="PIRSF" id="PIRSF037472">
    <property type="entry name" value="DHPS_mtfrase"/>
    <property type="match status" value="1"/>
</dbReference>
<dbReference type="GO" id="GO:0031419">
    <property type="term" value="F:cobalamin binding"/>
    <property type="evidence" value="ECO:0007669"/>
    <property type="project" value="UniProtKB-KW"/>
</dbReference>
<keyword evidence="8 19" id="KW-0489">Methyltransferase</keyword>
<name>A0A0U9HDT2_9FIRM</name>
<dbReference type="OrthoDB" id="9803687at2"/>
<dbReference type="InterPro" id="IPR003759">
    <property type="entry name" value="Cbl-bd_cap"/>
</dbReference>
<evidence type="ECO:0000313" key="25">
    <source>
        <dbReference type="Proteomes" id="UP000062160"/>
    </source>
</evidence>
<dbReference type="GO" id="GO:0046872">
    <property type="term" value="F:metal ion binding"/>
    <property type="evidence" value="ECO:0007669"/>
    <property type="project" value="UniProtKB-KW"/>
</dbReference>
<dbReference type="STRING" id="224999.GCA_001485475_00919"/>
<evidence type="ECO:0000256" key="13">
    <source>
        <dbReference type="ARBA" id="ARBA00022723"/>
    </source>
</evidence>
<proteinExistence type="inferred from homology"/>
<dbReference type="UniPathway" id="UPA00051">
    <property type="reaction ID" value="UER00081"/>
</dbReference>
<dbReference type="NCBIfam" id="NF005719">
    <property type="entry name" value="PRK07535.1"/>
    <property type="match status" value="1"/>
</dbReference>
<dbReference type="Pfam" id="PF02574">
    <property type="entry name" value="S-methyl_trans"/>
    <property type="match status" value="1"/>
</dbReference>
<dbReference type="InterPro" id="IPR003726">
    <property type="entry name" value="HCY_dom"/>
</dbReference>
<evidence type="ECO:0000259" key="21">
    <source>
        <dbReference type="PROSITE" id="PS50972"/>
    </source>
</evidence>
<dbReference type="Proteomes" id="UP000062160">
    <property type="component" value="Unassembled WGS sequence"/>
</dbReference>
<feature type="domain" description="B12-binding" evidence="22">
    <location>
        <begin position="672"/>
        <end position="793"/>
    </location>
</feature>
<comment type="pathway">
    <text evidence="4">Amino-acid biosynthesis; L-methionine biosynthesis via de novo pathway; L-methionine from L-homocysteine (MetH route): step 1/1.</text>
</comment>
<comment type="cofactor">
    <cofactor evidence="3">
        <name>methylcob(III)alamin</name>
        <dbReference type="ChEBI" id="CHEBI:28115"/>
    </cofactor>
</comment>
<comment type="cofactor">
    <cofactor evidence="2 19">
        <name>Zn(2+)</name>
        <dbReference type="ChEBI" id="CHEBI:29105"/>
    </cofactor>
</comment>
<dbReference type="GO" id="GO:0008705">
    <property type="term" value="F:methionine synthase activity"/>
    <property type="evidence" value="ECO:0007669"/>
    <property type="project" value="UniProtKB-EC"/>
</dbReference>
<feature type="binding site" evidence="19">
    <location>
        <position position="201"/>
    </location>
    <ligand>
        <name>Zn(2+)</name>
        <dbReference type="ChEBI" id="CHEBI:29105"/>
    </ligand>
</feature>
<evidence type="ECO:0000259" key="23">
    <source>
        <dbReference type="PROSITE" id="PS51337"/>
    </source>
</evidence>
<dbReference type="InterPro" id="IPR036724">
    <property type="entry name" value="Cobalamin-bd_sf"/>
</dbReference>
<keyword evidence="15" id="KW-0486">Methionine biosynthesis</keyword>
<dbReference type="InterPro" id="IPR017215">
    <property type="entry name" value="MetH_bac"/>
</dbReference>
<dbReference type="SMART" id="SM01018">
    <property type="entry name" value="B12-binding_2"/>
    <property type="match status" value="1"/>
</dbReference>
<keyword evidence="11 19" id="KW-0808">Transferase</keyword>
<feature type="binding site" evidence="19">
    <location>
        <position position="266"/>
    </location>
    <ligand>
        <name>Zn(2+)</name>
        <dbReference type="ChEBI" id="CHEBI:29105"/>
    </ligand>
</feature>
<dbReference type="Pfam" id="PF02607">
    <property type="entry name" value="B12-binding_2"/>
    <property type="match status" value="1"/>
</dbReference>
<keyword evidence="16" id="KW-0170">Cobalt</keyword>
<evidence type="ECO:0000256" key="18">
    <source>
        <dbReference type="ARBA" id="ARBA00031040"/>
    </source>
</evidence>
<dbReference type="EC" id="2.1.1.13" evidence="6"/>
<organism evidence="24">
    <name type="scientific">Tepidanaerobacter syntrophicus</name>
    <dbReference type="NCBI Taxonomy" id="224999"/>
    <lineage>
        <taxon>Bacteria</taxon>
        <taxon>Bacillati</taxon>
        <taxon>Bacillota</taxon>
        <taxon>Clostridia</taxon>
        <taxon>Thermosediminibacterales</taxon>
        <taxon>Tepidanaerobacteraceae</taxon>
        <taxon>Tepidanaerobacter</taxon>
    </lineage>
</organism>
<feature type="domain" description="B12-binding N-terminal" evidence="23">
    <location>
        <begin position="575"/>
        <end position="668"/>
    </location>
</feature>
<keyword evidence="9" id="KW-0028">Amino-acid biosynthesis</keyword>
<evidence type="ECO:0000259" key="20">
    <source>
        <dbReference type="PROSITE" id="PS50970"/>
    </source>
</evidence>
<dbReference type="InterPro" id="IPR000489">
    <property type="entry name" value="Pterin-binding_dom"/>
</dbReference>
<evidence type="ECO:0000256" key="10">
    <source>
        <dbReference type="ARBA" id="ARBA00022628"/>
    </source>
</evidence>
<comment type="catalytic activity">
    <reaction evidence="1">
        <text>(6S)-5-methyl-5,6,7,8-tetrahydrofolate + L-homocysteine = (6S)-5,6,7,8-tetrahydrofolate + L-methionine</text>
        <dbReference type="Rhea" id="RHEA:11172"/>
        <dbReference type="ChEBI" id="CHEBI:18608"/>
        <dbReference type="ChEBI" id="CHEBI:57453"/>
        <dbReference type="ChEBI" id="CHEBI:57844"/>
        <dbReference type="ChEBI" id="CHEBI:58199"/>
        <dbReference type="EC" id="2.1.1.13"/>
    </reaction>
</comment>
<comment type="similarity">
    <text evidence="5">Belongs to the vitamin-B12 dependent methionine synthase family.</text>
</comment>
<dbReference type="InterPro" id="IPR050554">
    <property type="entry name" value="Met_Synthase/Corrinoid"/>
</dbReference>
<evidence type="ECO:0000256" key="5">
    <source>
        <dbReference type="ARBA" id="ARBA00010398"/>
    </source>
</evidence>
<evidence type="ECO:0000256" key="12">
    <source>
        <dbReference type="ARBA" id="ARBA00022691"/>
    </source>
</evidence>
<evidence type="ECO:0000256" key="8">
    <source>
        <dbReference type="ARBA" id="ARBA00022603"/>
    </source>
</evidence>
<dbReference type="PROSITE" id="PS51337">
    <property type="entry name" value="B12_BINDING_NTER"/>
    <property type="match status" value="1"/>
</dbReference>
<reference evidence="24" key="1">
    <citation type="journal article" date="2016" name="Genome Announc.">
        <title>Draft Genome Sequence of the Syntrophic Lactate-Degrading Bacterium Tepidanaerobacter syntrophicus JLT.</title>
        <authorList>
            <person name="Matsuura N."/>
            <person name="Ohashi A."/>
            <person name="Tourlousse D.M."/>
            <person name="Sekiguchi Y."/>
        </authorList>
    </citation>
    <scope>NUCLEOTIDE SEQUENCE [LARGE SCALE GENOMIC DNA]</scope>
    <source>
        <strain evidence="24">JL</strain>
    </source>
</reference>
<dbReference type="Gene3D" id="3.20.20.330">
    <property type="entry name" value="Homocysteine-binding-like domain"/>
    <property type="match status" value="1"/>
</dbReference>
<evidence type="ECO:0000256" key="6">
    <source>
        <dbReference type="ARBA" id="ARBA00012032"/>
    </source>
</evidence>
<evidence type="ECO:0000256" key="14">
    <source>
        <dbReference type="ARBA" id="ARBA00022833"/>
    </source>
</evidence>
<evidence type="ECO:0000256" key="3">
    <source>
        <dbReference type="ARBA" id="ARBA00001956"/>
    </source>
</evidence>
<dbReference type="InterPro" id="IPR006158">
    <property type="entry name" value="Cobalamin-bd"/>
</dbReference>
<dbReference type="InterPro" id="IPR036589">
    <property type="entry name" value="HCY_dom_sf"/>
</dbReference>
<dbReference type="Gene3D" id="1.10.1240.10">
    <property type="entry name" value="Methionine synthase domain"/>
    <property type="match status" value="1"/>
</dbReference>
<dbReference type="AlphaFoldDB" id="A0A0U9HDT2"/>
<dbReference type="SUPFAM" id="SSF52242">
    <property type="entry name" value="Cobalamin (vitamin B12)-binding domain"/>
    <property type="match status" value="1"/>
</dbReference>
<dbReference type="Gene3D" id="3.20.20.20">
    <property type="entry name" value="Dihydropteroate synthase-like"/>
    <property type="match status" value="1"/>
</dbReference>
<dbReference type="PANTHER" id="PTHR45833:SF1">
    <property type="entry name" value="METHIONINE SYNTHASE"/>
    <property type="match status" value="1"/>
</dbReference>
<dbReference type="PANTHER" id="PTHR45833">
    <property type="entry name" value="METHIONINE SYNTHASE"/>
    <property type="match status" value="1"/>
</dbReference>
<evidence type="ECO:0000256" key="1">
    <source>
        <dbReference type="ARBA" id="ARBA00001700"/>
    </source>
</evidence>
<sequence>MNKKIDFSNFVIFDGAMGTMLQTYGLKAGELPESYNILHPEIIKKVHKGYLDAGADVITTNTFGANRLKLEKYGYDVTEIVSAGVNIALETAQEKLVALDIGPIGQLMKPYGSLSFEDAYDLFKEQLIIGSKAGADLILIETMSDIYEMKAAILAAKENTSLPVIATMTFQKDRRTLTGTDPLTMVNVVSSLGVDALGINCSLGPREMLPIIEEVLLYSTLPVISQPNAGMPKLVDGKTIFNVGPEEFAEYAKKIAEKGAIILGGCCGTTYDHIKALRNAISGLKPVKRHVKPMTAVSSFSKTVIIGDGVTVIGEKLNPTGRKRLQTALKSGDMEYVLRQALLQQDAGAHILNVNAGLPEIDEKATMLNIVRELSSSISIPLQIDSANSDVIEAAVRIYNGKPIINSVNGKKQIMDDIFPIVKKYGACVIGLTLDENGIPSRAEDRFKIAERIVKTAEEYGISKENLLIDCLVIAASAQQDDVKEIVKAVRLVKEYLGVKTVLGVSNVSFGLPNRSLLNRTFLAMALEAGLDAPIIDPTDKEVMGTVNAFNVLWGHDKYAKYYISEYASAEKEPDARKVLASSDLGDIESIIINGLAEDAQSKVNEMLNFLTPTQIIDEYLIPALDKVGRKYETGEIFLPQLIQSAETAKSAFEAIKSYIVKTGAGNTSISKGKIILATVRGDIHDIGKNIVKILLENYGFDVIDLGKDVPEEEIIRHIKAHNVRLVGLSALMTTTAQNMAKTIKAIRAEELDCGIMVGGAVLNPEFARNIGADYYGKDAQEAVRIAQEFFSA</sequence>
<evidence type="ECO:0000256" key="19">
    <source>
        <dbReference type="PROSITE-ProRule" id="PRU00333"/>
    </source>
</evidence>
<protein>
    <recommendedName>
        <fullName evidence="7">Methionine synthase</fullName>
        <ecNumber evidence="6">2.1.1.13</ecNumber>
    </recommendedName>
    <alternativeName>
        <fullName evidence="18">5-methyltetrahydrofolate--homocysteine methyltransferase</fullName>
    </alternativeName>
</protein>
<accession>A0A0U9HDT2</accession>
<dbReference type="PROSITE" id="PS51332">
    <property type="entry name" value="B12_BINDING"/>
    <property type="match status" value="1"/>
</dbReference>
<dbReference type="InterPro" id="IPR036594">
    <property type="entry name" value="Meth_synthase_dom"/>
</dbReference>
<dbReference type="GO" id="GO:0050667">
    <property type="term" value="P:homocysteine metabolic process"/>
    <property type="evidence" value="ECO:0007669"/>
    <property type="project" value="TreeGrafter"/>
</dbReference>
<dbReference type="SUPFAM" id="SSF82282">
    <property type="entry name" value="Homocysteine S-methyltransferase"/>
    <property type="match status" value="1"/>
</dbReference>
<keyword evidence="13 19" id="KW-0479">Metal-binding</keyword>
<dbReference type="PROSITE" id="PS50970">
    <property type="entry name" value="HCY"/>
    <property type="match status" value="1"/>
</dbReference>
<dbReference type="SUPFAM" id="SSF47644">
    <property type="entry name" value="Methionine synthase domain"/>
    <property type="match status" value="1"/>
</dbReference>
<comment type="function">
    <text evidence="17">Catalyzes the transfer of a methyl group from methyl-cobalamin to homocysteine, yielding enzyme-bound cob(I)alamin and methionine. Subsequently, remethylates the cofactor using methyltetrahydrofolate.</text>
</comment>
<evidence type="ECO:0000256" key="7">
    <source>
        <dbReference type="ARBA" id="ARBA00013998"/>
    </source>
</evidence>
<keyword evidence="25" id="KW-1185">Reference proteome</keyword>
<evidence type="ECO:0000256" key="15">
    <source>
        <dbReference type="ARBA" id="ARBA00023167"/>
    </source>
</evidence>
<keyword evidence="10" id="KW-0846">Cobalamin</keyword>
<evidence type="ECO:0000256" key="16">
    <source>
        <dbReference type="ARBA" id="ARBA00023285"/>
    </source>
</evidence>
<dbReference type="PROSITE" id="PS50972">
    <property type="entry name" value="PTERIN_BINDING"/>
    <property type="match status" value="1"/>
</dbReference>
<evidence type="ECO:0000313" key="24">
    <source>
        <dbReference type="EMBL" id="GAQ24910.1"/>
    </source>
</evidence>
<evidence type="ECO:0000256" key="2">
    <source>
        <dbReference type="ARBA" id="ARBA00001947"/>
    </source>
</evidence>
<keyword evidence="14 19" id="KW-0862">Zinc</keyword>
<dbReference type="GO" id="GO:0046653">
    <property type="term" value="P:tetrahydrofolate metabolic process"/>
    <property type="evidence" value="ECO:0007669"/>
    <property type="project" value="TreeGrafter"/>
</dbReference>
<evidence type="ECO:0000256" key="9">
    <source>
        <dbReference type="ARBA" id="ARBA00022605"/>
    </source>
</evidence>
<dbReference type="InterPro" id="IPR011005">
    <property type="entry name" value="Dihydropteroate_synth-like_sf"/>
</dbReference>
<feature type="domain" description="Hcy-binding" evidence="20">
    <location>
        <begin position="1"/>
        <end position="281"/>
    </location>
</feature>
<dbReference type="Gene3D" id="3.40.50.280">
    <property type="entry name" value="Cobalamin-binding domain"/>
    <property type="match status" value="1"/>
</dbReference>
<evidence type="ECO:0000256" key="4">
    <source>
        <dbReference type="ARBA" id="ARBA00005178"/>
    </source>
</evidence>
<feature type="domain" description="Pterin-binding" evidence="21">
    <location>
        <begin position="310"/>
        <end position="554"/>
    </location>
</feature>
<dbReference type="GO" id="GO:0032259">
    <property type="term" value="P:methylation"/>
    <property type="evidence" value="ECO:0007669"/>
    <property type="project" value="UniProtKB-KW"/>
</dbReference>
<feature type="binding site" evidence="19">
    <location>
        <position position="267"/>
    </location>
    <ligand>
        <name>Zn(2+)</name>
        <dbReference type="ChEBI" id="CHEBI:29105"/>
    </ligand>
</feature>
<dbReference type="Pfam" id="PF00809">
    <property type="entry name" value="Pterin_bind"/>
    <property type="match status" value="1"/>
</dbReference>